<dbReference type="SMART" id="SM00456">
    <property type="entry name" value="WW"/>
    <property type="match status" value="3"/>
</dbReference>
<reference evidence="8" key="2">
    <citation type="submission" date="2015-01" db="EMBL/GenBank/DDBJ databases">
        <title>Evolutionary Origins and Diversification of the Mycorrhizal Mutualists.</title>
        <authorList>
            <consortium name="DOE Joint Genome Institute"/>
            <consortium name="Mycorrhizal Genomics Consortium"/>
            <person name="Kohler A."/>
            <person name="Kuo A."/>
            <person name="Nagy L.G."/>
            <person name="Floudas D."/>
            <person name="Copeland A."/>
            <person name="Barry K.W."/>
            <person name="Cichocki N."/>
            <person name="Veneault-Fourrey C."/>
            <person name="LaButti K."/>
            <person name="Lindquist E.A."/>
            <person name="Lipzen A."/>
            <person name="Lundell T."/>
            <person name="Morin E."/>
            <person name="Murat C."/>
            <person name="Riley R."/>
            <person name="Ohm R."/>
            <person name="Sun H."/>
            <person name="Tunlid A."/>
            <person name="Henrissat B."/>
            <person name="Grigoriev I.V."/>
            <person name="Hibbett D.S."/>
            <person name="Martin F."/>
        </authorList>
    </citation>
    <scope>NUCLEOTIDE SEQUENCE [LARGE SCALE GENOMIC DNA]</scope>
    <source>
        <strain evidence="8">Marx 270</strain>
    </source>
</reference>
<dbReference type="InterPro" id="IPR001202">
    <property type="entry name" value="WW_dom"/>
</dbReference>
<gene>
    <name evidence="7" type="ORF">M404DRAFT_1006830</name>
</gene>
<protein>
    <recommendedName>
        <fullName evidence="6">WW domain-containing protein</fullName>
    </recommendedName>
</protein>
<dbReference type="STRING" id="870435.A0A0C3JFG5"/>
<dbReference type="EMBL" id="KN832049">
    <property type="protein sequence ID" value="KIN96321.1"/>
    <property type="molecule type" value="Genomic_DNA"/>
</dbReference>
<sequence length="370" mass="40779">MASPREAVVPQQDVIDTSTLSHPAEQQEPPSASSQQPMDSLLLPQTSSGQQDFTVRPPEPGRHFSTSSTASQRQRIPSSIQQTEAGEQHHVDALTTPAGLVEEQLSSQEQLYTPQASTGLQGQTDEVLTSLPLSQQSGPSPSPTTSERSSETSFSFSDIITGHASALPQPQYSTVLPVAPQQSQILPMRQNIADQSSPASLLFYTTPRQPQFSLSSHPASRHSQSPPAISTTRPQQNQFPSSSVGVVQSSMPPPFTSQDPLTTSLPSGWEKRYTREGQPYFVDHNRKVTTWCEPVALPNGWEKRYTAADRPYFVDHVNKKTTWVDPRAATVMFENLPPGWEVRLTPLGQRYFVNHNSRITAWEDPRSPMG</sequence>
<accession>A0A0C3JFG5</accession>
<keyword evidence="4" id="KW-0539">Nucleus</keyword>
<name>A0A0C3JFG5_PISTI</name>
<feature type="compositionally biased region" description="Polar residues" evidence="5">
    <location>
        <begin position="104"/>
        <end position="127"/>
    </location>
</feature>
<evidence type="ECO:0000256" key="5">
    <source>
        <dbReference type="SAM" id="MobiDB-lite"/>
    </source>
</evidence>
<dbReference type="OrthoDB" id="2690216at2759"/>
<dbReference type="CDD" id="cd00201">
    <property type="entry name" value="WW"/>
    <property type="match status" value="3"/>
</dbReference>
<reference evidence="7 8" key="1">
    <citation type="submission" date="2014-04" db="EMBL/GenBank/DDBJ databases">
        <authorList>
            <consortium name="DOE Joint Genome Institute"/>
            <person name="Kuo A."/>
            <person name="Kohler A."/>
            <person name="Costa M.D."/>
            <person name="Nagy L.G."/>
            <person name="Floudas D."/>
            <person name="Copeland A."/>
            <person name="Barry K.W."/>
            <person name="Cichocki N."/>
            <person name="Veneault-Fourrey C."/>
            <person name="LaButti K."/>
            <person name="Lindquist E.A."/>
            <person name="Lipzen A."/>
            <person name="Lundell T."/>
            <person name="Morin E."/>
            <person name="Murat C."/>
            <person name="Sun H."/>
            <person name="Tunlid A."/>
            <person name="Henrissat B."/>
            <person name="Grigoriev I.V."/>
            <person name="Hibbett D.S."/>
            <person name="Martin F."/>
            <person name="Nordberg H.P."/>
            <person name="Cantor M.N."/>
            <person name="Hua S.X."/>
        </authorList>
    </citation>
    <scope>NUCLEOTIDE SEQUENCE [LARGE SCALE GENOMIC DNA]</scope>
    <source>
        <strain evidence="7 8">Marx 270</strain>
    </source>
</reference>
<dbReference type="InParanoid" id="A0A0C3JFG5"/>
<keyword evidence="8" id="KW-1185">Reference proteome</keyword>
<dbReference type="HOGENOM" id="CLU_748251_0_0_1"/>
<evidence type="ECO:0000259" key="6">
    <source>
        <dbReference type="PROSITE" id="PS50020"/>
    </source>
</evidence>
<dbReference type="InterPro" id="IPR036020">
    <property type="entry name" value="WW_dom_sf"/>
</dbReference>
<evidence type="ECO:0000313" key="7">
    <source>
        <dbReference type="EMBL" id="KIN96321.1"/>
    </source>
</evidence>
<dbReference type="GO" id="GO:0005737">
    <property type="term" value="C:cytoplasm"/>
    <property type="evidence" value="ECO:0007669"/>
    <property type="project" value="UniProtKB-SubCell"/>
</dbReference>
<dbReference type="PROSITE" id="PS01159">
    <property type="entry name" value="WW_DOMAIN_1"/>
    <property type="match status" value="2"/>
</dbReference>
<evidence type="ECO:0000256" key="2">
    <source>
        <dbReference type="ARBA" id="ARBA00004496"/>
    </source>
</evidence>
<dbReference type="GO" id="GO:0003713">
    <property type="term" value="F:transcription coactivator activity"/>
    <property type="evidence" value="ECO:0007669"/>
    <property type="project" value="TreeGrafter"/>
</dbReference>
<dbReference type="GO" id="GO:0045944">
    <property type="term" value="P:positive regulation of transcription by RNA polymerase II"/>
    <property type="evidence" value="ECO:0007669"/>
    <property type="project" value="TreeGrafter"/>
</dbReference>
<feature type="domain" description="WW" evidence="6">
    <location>
        <begin position="334"/>
        <end position="367"/>
    </location>
</feature>
<proteinExistence type="predicted"/>
<feature type="compositionally biased region" description="Low complexity" evidence="5">
    <location>
        <begin position="23"/>
        <end position="37"/>
    </location>
</feature>
<feature type="compositionally biased region" description="Polar residues" evidence="5">
    <location>
        <begin position="43"/>
        <end position="53"/>
    </location>
</feature>
<comment type="subcellular location">
    <subcellularLocation>
        <location evidence="2">Cytoplasm</location>
    </subcellularLocation>
    <subcellularLocation>
        <location evidence="1">Nucleus</location>
    </subcellularLocation>
</comment>
<dbReference type="Gene3D" id="2.20.70.10">
    <property type="match status" value="3"/>
</dbReference>
<dbReference type="InterPro" id="IPR051583">
    <property type="entry name" value="YAP1"/>
</dbReference>
<evidence type="ECO:0000256" key="3">
    <source>
        <dbReference type="ARBA" id="ARBA00022490"/>
    </source>
</evidence>
<evidence type="ECO:0000256" key="1">
    <source>
        <dbReference type="ARBA" id="ARBA00004123"/>
    </source>
</evidence>
<dbReference type="SUPFAM" id="SSF51045">
    <property type="entry name" value="WW domain"/>
    <property type="match status" value="3"/>
</dbReference>
<feature type="compositionally biased region" description="Low complexity" evidence="5">
    <location>
        <begin position="71"/>
        <end position="82"/>
    </location>
</feature>
<dbReference type="PANTHER" id="PTHR17616">
    <property type="entry name" value="YES-ASSOCIATED PROTEIN YAP1 FAMILY MEMBER"/>
    <property type="match status" value="1"/>
</dbReference>
<feature type="compositionally biased region" description="Polar residues" evidence="5">
    <location>
        <begin position="210"/>
        <end position="266"/>
    </location>
</feature>
<evidence type="ECO:0000256" key="4">
    <source>
        <dbReference type="ARBA" id="ARBA00023242"/>
    </source>
</evidence>
<feature type="region of interest" description="Disordered" evidence="5">
    <location>
        <begin position="210"/>
        <end position="268"/>
    </location>
</feature>
<feature type="compositionally biased region" description="Low complexity" evidence="5">
    <location>
        <begin position="129"/>
        <end position="157"/>
    </location>
</feature>
<dbReference type="PANTHER" id="PTHR17616:SF8">
    <property type="entry name" value="TRANSCRIPTIONAL COACTIVATOR YORKIE"/>
    <property type="match status" value="1"/>
</dbReference>
<feature type="domain" description="WW" evidence="6">
    <location>
        <begin position="295"/>
        <end position="328"/>
    </location>
</feature>
<dbReference type="PROSITE" id="PS50020">
    <property type="entry name" value="WW_DOMAIN_2"/>
    <property type="match status" value="3"/>
</dbReference>
<organism evidence="7 8">
    <name type="scientific">Pisolithus tinctorius Marx 270</name>
    <dbReference type="NCBI Taxonomy" id="870435"/>
    <lineage>
        <taxon>Eukaryota</taxon>
        <taxon>Fungi</taxon>
        <taxon>Dikarya</taxon>
        <taxon>Basidiomycota</taxon>
        <taxon>Agaricomycotina</taxon>
        <taxon>Agaricomycetes</taxon>
        <taxon>Agaricomycetidae</taxon>
        <taxon>Boletales</taxon>
        <taxon>Sclerodermatineae</taxon>
        <taxon>Pisolithaceae</taxon>
        <taxon>Pisolithus</taxon>
    </lineage>
</organism>
<dbReference type="Pfam" id="PF00397">
    <property type="entry name" value="WW"/>
    <property type="match status" value="3"/>
</dbReference>
<feature type="region of interest" description="Disordered" evidence="5">
    <location>
        <begin position="1"/>
        <end position="162"/>
    </location>
</feature>
<dbReference type="AlphaFoldDB" id="A0A0C3JFG5"/>
<dbReference type="GO" id="GO:0005634">
    <property type="term" value="C:nucleus"/>
    <property type="evidence" value="ECO:0007669"/>
    <property type="project" value="UniProtKB-SubCell"/>
</dbReference>
<dbReference type="Proteomes" id="UP000054217">
    <property type="component" value="Unassembled WGS sequence"/>
</dbReference>
<feature type="domain" description="WW" evidence="6">
    <location>
        <begin position="263"/>
        <end position="296"/>
    </location>
</feature>
<dbReference type="GO" id="GO:0035329">
    <property type="term" value="P:hippo signaling"/>
    <property type="evidence" value="ECO:0007669"/>
    <property type="project" value="TreeGrafter"/>
</dbReference>
<keyword evidence="3" id="KW-0963">Cytoplasm</keyword>
<evidence type="ECO:0000313" key="8">
    <source>
        <dbReference type="Proteomes" id="UP000054217"/>
    </source>
</evidence>